<dbReference type="Gene3D" id="1.10.150.80">
    <property type="entry name" value="HRDC domain"/>
    <property type="match status" value="1"/>
</dbReference>
<evidence type="ECO:0000313" key="12">
    <source>
        <dbReference type="Proteomes" id="UP001152885"/>
    </source>
</evidence>
<comment type="similarity">
    <text evidence="8">Belongs to the exosome component 10/RRP6 family.</text>
</comment>
<dbReference type="PANTHER" id="PTHR12124">
    <property type="entry name" value="POLYMYOSITIS/SCLERODERMA AUTOANTIGEN-RELATED"/>
    <property type="match status" value="1"/>
</dbReference>
<accession>A0A9W4TY86</accession>
<sequence length="731" mass="85332">MPGDKQQQDDIFKDILPYLTNTIRSSTGLAAQDINFYKSIDSNLNEDITNQSKRLLNISNNLIKCCNNSYNLEYGVENVIDKSWNGISHIFDSIFEKLDYEFDQLNNKNQKGKELQYLDDGKKEIYSGKVQDKPQLHFKTPIDNSESTPFKPKLKIKPNSLKPLNENLINPAPVYEDSIEIIDSSYYEQPYSYEIENQPYPSSILEKSEPIPPKNWNETDAIWVDTVEELNKMIESLESSTEIAVDLEHHDYRSYYGLVCLMQISNRQQDWIIDTLKLRDELVVLNEIFTNPQIIKVFHGAFMDIIWLQRDLGLYIVSLFDTYHASRQLGFPKHSLAYLLEAFANFKTSKKYQLADWRMRPLSTPMKSYARSDTHFLLYIFDQLKNQLIEQDKLSQVLYDSRMVAIRRFEYTKYRPLINGNNVSCPIMAQNPKEPYNNIIIQYNVPRFKKHIVEILYNWRDIIAKEADESVRYIMPNQLLVSIANLNAPVDTNKILNCSTYVSEYVRLNAKELAELVNRAIKDIETNDWEMVDSWNKPIEETRTVDVKDIENVFNLLKEKEEIFEATLLKESSRVFNVHDNLLSLEITENGSKKNDLSQKVIDYSLLEEKPVQLHIEEIPEEIEEEVIEEQPQPELKGKDTLFTKTHTDELITLKKKNAKQVQHHKKQDNTARIDFANADKILITDNKKKFDKNRKRKSFDPYGKDGDGPKPVKRAKPNTQGKTSVYRSKK</sequence>
<name>A0A9W4TY86_9ASCO</name>
<dbReference type="GO" id="GO:0005730">
    <property type="term" value="C:nucleolus"/>
    <property type="evidence" value="ECO:0007669"/>
    <property type="project" value="TreeGrafter"/>
</dbReference>
<dbReference type="GO" id="GO:0071051">
    <property type="term" value="P:poly(A)-dependent snoRNA 3'-end processing"/>
    <property type="evidence" value="ECO:0007669"/>
    <property type="project" value="TreeGrafter"/>
</dbReference>
<dbReference type="Pfam" id="PF01612">
    <property type="entry name" value="DNA_pol_A_exo1"/>
    <property type="match status" value="1"/>
</dbReference>
<keyword evidence="3" id="KW-0540">Nuclease</keyword>
<comment type="subcellular location">
    <subcellularLocation>
        <location evidence="1">Nucleus</location>
    </subcellularLocation>
</comment>
<feature type="compositionally biased region" description="Basic and acidic residues" evidence="9">
    <location>
        <begin position="699"/>
        <end position="711"/>
    </location>
</feature>
<dbReference type="InterPro" id="IPR012588">
    <property type="entry name" value="Exosome-assoc_fac_Rrp6_N"/>
</dbReference>
<dbReference type="InterPro" id="IPR036397">
    <property type="entry name" value="RNaseH_sf"/>
</dbReference>
<dbReference type="GO" id="GO:0000166">
    <property type="term" value="F:nucleotide binding"/>
    <property type="evidence" value="ECO:0007669"/>
    <property type="project" value="InterPro"/>
</dbReference>
<proteinExistence type="inferred from homology"/>
<keyword evidence="2" id="KW-0698">rRNA processing</keyword>
<dbReference type="FunFam" id="3.30.420.10:FF:000059">
    <property type="entry name" value="Exosome complex exonuclease Rrp6"/>
    <property type="match status" value="1"/>
</dbReference>
<dbReference type="GO" id="GO:0071036">
    <property type="term" value="P:nuclear polyadenylation-dependent snoRNA catabolic process"/>
    <property type="evidence" value="ECO:0007669"/>
    <property type="project" value="TreeGrafter"/>
</dbReference>
<dbReference type="GO" id="GO:0071044">
    <property type="term" value="P:histone mRNA catabolic process"/>
    <property type="evidence" value="ECO:0007669"/>
    <property type="project" value="TreeGrafter"/>
</dbReference>
<dbReference type="InterPro" id="IPR044876">
    <property type="entry name" value="HRDC_dom_sf"/>
</dbReference>
<dbReference type="GO" id="GO:0003727">
    <property type="term" value="F:single-stranded RNA binding"/>
    <property type="evidence" value="ECO:0007669"/>
    <property type="project" value="TreeGrafter"/>
</dbReference>
<evidence type="ECO:0000256" key="9">
    <source>
        <dbReference type="SAM" id="MobiDB-lite"/>
    </source>
</evidence>
<organism evidence="11 12">
    <name type="scientific">Candida verbasci</name>
    <dbReference type="NCBI Taxonomy" id="1227364"/>
    <lineage>
        <taxon>Eukaryota</taxon>
        <taxon>Fungi</taxon>
        <taxon>Dikarya</taxon>
        <taxon>Ascomycota</taxon>
        <taxon>Saccharomycotina</taxon>
        <taxon>Pichiomycetes</taxon>
        <taxon>Debaryomycetaceae</taxon>
        <taxon>Candida/Lodderomyces clade</taxon>
        <taxon>Candida</taxon>
    </lineage>
</organism>
<evidence type="ECO:0000256" key="5">
    <source>
        <dbReference type="ARBA" id="ARBA00022835"/>
    </source>
</evidence>
<dbReference type="GO" id="GO:0071039">
    <property type="term" value="P:nuclear polyadenylation-dependent CUT catabolic process"/>
    <property type="evidence" value="ECO:0007669"/>
    <property type="project" value="TreeGrafter"/>
</dbReference>
<dbReference type="SMART" id="SM00341">
    <property type="entry name" value="HRDC"/>
    <property type="match status" value="1"/>
</dbReference>
<dbReference type="AlphaFoldDB" id="A0A9W4TY86"/>
<reference evidence="11" key="1">
    <citation type="submission" date="2022-12" db="EMBL/GenBank/DDBJ databases">
        <authorList>
            <person name="Brejova B."/>
        </authorList>
    </citation>
    <scope>NUCLEOTIDE SEQUENCE</scope>
</reference>
<dbReference type="InterPro" id="IPR002562">
    <property type="entry name" value="3'-5'_exonuclease_dom"/>
</dbReference>
<feature type="compositionally biased region" description="Polar residues" evidence="9">
    <location>
        <begin position="718"/>
        <end position="731"/>
    </location>
</feature>
<dbReference type="PROSITE" id="PS50967">
    <property type="entry name" value="HRDC"/>
    <property type="match status" value="1"/>
</dbReference>
<dbReference type="Proteomes" id="UP001152885">
    <property type="component" value="Unassembled WGS sequence"/>
</dbReference>
<dbReference type="PANTHER" id="PTHR12124:SF47">
    <property type="entry name" value="EXOSOME COMPONENT 10"/>
    <property type="match status" value="1"/>
</dbReference>
<keyword evidence="7" id="KW-0539">Nucleus</keyword>
<evidence type="ECO:0000256" key="1">
    <source>
        <dbReference type="ARBA" id="ARBA00004123"/>
    </source>
</evidence>
<keyword evidence="6" id="KW-0269">Exonuclease</keyword>
<dbReference type="InterPro" id="IPR045092">
    <property type="entry name" value="Rrp6-like"/>
</dbReference>
<comment type="caution">
    <text evidence="11">The sequence shown here is derived from an EMBL/GenBank/DDBJ whole genome shotgun (WGS) entry which is preliminary data.</text>
</comment>
<dbReference type="InterPro" id="IPR049559">
    <property type="entry name" value="Rrp6p-like_exo"/>
</dbReference>
<evidence type="ECO:0000256" key="4">
    <source>
        <dbReference type="ARBA" id="ARBA00022801"/>
    </source>
</evidence>
<evidence type="ECO:0000256" key="6">
    <source>
        <dbReference type="ARBA" id="ARBA00022839"/>
    </source>
</evidence>
<dbReference type="GO" id="GO:0071035">
    <property type="term" value="P:nuclear polyadenylation-dependent rRNA catabolic process"/>
    <property type="evidence" value="ECO:0007669"/>
    <property type="project" value="TreeGrafter"/>
</dbReference>
<gene>
    <name evidence="11" type="ORF">CANVERA_P2435</name>
</gene>
<dbReference type="GO" id="GO:0000176">
    <property type="term" value="C:nuclear exosome (RNase complex)"/>
    <property type="evidence" value="ECO:0007669"/>
    <property type="project" value="InterPro"/>
</dbReference>
<feature type="domain" description="HRDC" evidence="10">
    <location>
        <begin position="446"/>
        <end position="527"/>
    </location>
</feature>
<evidence type="ECO:0000256" key="8">
    <source>
        <dbReference type="ARBA" id="ARBA00043957"/>
    </source>
</evidence>
<evidence type="ECO:0000259" key="10">
    <source>
        <dbReference type="PROSITE" id="PS50967"/>
    </source>
</evidence>
<dbReference type="GO" id="GO:0000175">
    <property type="term" value="F:3'-5'-RNA exonuclease activity"/>
    <property type="evidence" value="ECO:0007669"/>
    <property type="project" value="InterPro"/>
</dbReference>
<keyword evidence="12" id="KW-1185">Reference proteome</keyword>
<dbReference type="EMBL" id="CANTUO010000002">
    <property type="protein sequence ID" value="CAI5757923.1"/>
    <property type="molecule type" value="Genomic_DNA"/>
</dbReference>
<dbReference type="GO" id="GO:0000467">
    <property type="term" value="P:exonucleolytic trimming to generate mature 3'-end of 5.8S rRNA from tricistronic rRNA transcript (SSU-rRNA, 5.8S rRNA, LSU-rRNA)"/>
    <property type="evidence" value="ECO:0007669"/>
    <property type="project" value="InterPro"/>
</dbReference>
<dbReference type="GO" id="GO:0071038">
    <property type="term" value="P:TRAMP-dependent tRNA surveillance pathway"/>
    <property type="evidence" value="ECO:0007669"/>
    <property type="project" value="TreeGrafter"/>
</dbReference>
<dbReference type="InterPro" id="IPR012337">
    <property type="entry name" value="RNaseH-like_sf"/>
</dbReference>
<dbReference type="SUPFAM" id="SSF47819">
    <property type="entry name" value="HRDC-like"/>
    <property type="match status" value="1"/>
</dbReference>
<feature type="region of interest" description="Disordered" evidence="9">
    <location>
        <begin position="687"/>
        <end position="731"/>
    </location>
</feature>
<dbReference type="Gene3D" id="3.30.420.10">
    <property type="entry name" value="Ribonuclease H-like superfamily/Ribonuclease H"/>
    <property type="match status" value="1"/>
</dbReference>
<dbReference type="CDD" id="cd06147">
    <property type="entry name" value="Rrp6p_like_exo"/>
    <property type="match status" value="1"/>
</dbReference>
<evidence type="ECO:0000313" key="11">
    <source>
        <dbReference type="EMBL" id="CAI5757923.1"/>
    </source>
</evidence>
<dbReference type="Pfam" id="PF08066">
    <property type="entry name" value="PMC2NT"/>
    <property type="match status" value="1"/>
</dbReference>
<dbReference type="Pfam" id="PF00570">
    <property type="entry name" value="HRDC"/>
    <property type="match status" value="1"/>
</dbReference>
<evidence type="ECO:0000256" key="2">
    <source>
        <dbReference type="ARBA" id="ARBA00022552"/>
    </source>
</evidence>
<evidence type="ECO:0000256" key="3">
    <source>
        <dbReference type="ARBA" id="ARBA00022722"/>
    </source>
</evidence>
<protein>
    <recommendedName>
        <fullName evidence="10">HRDC domain-containing protein</fullName>
    </recommendedName>
</protein>
<dbReference type="GO" id="GO:0071037">
    <property type="term" value="P:nuclear polyadenylation-dependent snRNA catabolic process"/>
    <property type="evidence" value="ECO:0007669"/>
    <property type="project" value="TreeGrafter"/>
</dbReference>
<keyword evidence="4" id="KW-0378">Hydrolase</keyword>
<evidence type="ECO:0000256" key="7">
    <source>
        <dbReference type="ARBA" id="ARBA00023242"/>
    </source>
</evidence>
<keyword evidence="5" id="KW-0271">Exosome</keyword>
<dbReference type="InterPro" id="IPR002121">
    <property type="entry name" value="HRDC_dom"/>
</dbReference>
<dbReference type="InterPro" id="IPR010997">
    <property type="entry name" value="HRDC-like_sf"/>
</dbReference>
<dbReference type="GO" id="GO:0071040">
    <property type="term" value="P:nuclear polyadenylation-dependent antisense transcript catabolic process"/>
    <property type="evidence" value="ECO:0007669"/>
    <property type="project" value="TreeGrafter"/>
</dbReference>
<dbReference type="SUPFAM" id="SSF53098">
    <property type="entry name" value="Ribonuclease H-like"/>
    <property type="match status" value="1"/>
</dbReference>
<dbReference type="OrthoDB" id="2250022at2759"/>
<dbReference type="SMART" id="SM00474">
    <property type="entry name" value="35EXOc"/>
    <property type="match status" value="1"/>
</dbReference>